<dbReference type="CDD" id="cd18683">
    <property type="entry name" value="PIN_VapC-like"/>
    <property type="match status" value="1"/>
</dbReference>
<organism evidence="2 3">
    <name type="scientific">Jiella pelagia</name>
    <dbReference type="NCBI Taxonomy" id="2986949"/>
    <lineage>
        <taxon>Bacteria</taxon>
        <taxon>Pseudomonadati</taxon>
        <taxon>Pseudomonadota</taxon>
        <taxon>Alphaproteobacteria</taxon>
        <taxon>Hyphomicrobiales</taxon>
        <taxon>Aurantimonadaceae</taxon>
        <taxon>Jiella</taxon>
    </lineage>
</organism>
<proteinExistence type="predicted"/>
<feature type="domain" description="PIN" evidence="1">
    <location>
        <begin position="3"/>
        <end position="117"/>
    </location>
</feature>
<protein>
    <submittedName>
        <fullName evidence="2">Type II toxin-antitoxin system VapC family toxin</fullName>
    </submittedName>
</protein>
<dbReference type="InterPro" id="IPR029060">
    <property type="entry name" value="PIN-like_dom_sf"/>
</dbReference>
<gene>
    <name evidence="2" type="ORF">OH818_05385</name>
</gene>
<evidence type="ECO:0000259" key="1">
    <source>
        <dbReference type="Pfam" id="PF01850"/>
    </source>
</evidence>
<keyword evidence="3" id="KW-1185">Reference proteome</keyword>
<dbReference type="InterPro" id="IPR002716">
    <property type="entry name" value="PIN_dom"/>
</dbReference>
<sequence>MNIIADTNLLIRAIIADDEAAASVARMRIKECRTITIPSIVFCEFSWVATRTYKSPRHAVASTIRDLLLDPKIVCDRPAVEAGLAVADHGGDFADGVIAFEGRRLGGKVFATFDRKAASLLAAQGHAVDLLAAAP</sequence>
<dbReference type="Proteomes" id="UP001164020">
    <property type="component" value="Chromosome"/>
</dbReference>
<name>A0ABY7C477_9HYPH</name>
<dbReference type="RefSeq" id="WP_268882091.1">
    <property type="nucleotide sequence ID" value="NZ_CP114029.1"/>
</dbReference>
<dbReference type="SUPFAM" id="SSF88723">
    <property type="entry name" value="PIN domain-like"/>
    <property type="match status" value="1"/>
</dbReference>
<dbReference type="Pfam" id="PF01850">
    <property type="entry name" value="PIN"/>
    <property type="match status" value="1"/>
</dbReference>
<dbReference type="PANTHER" id="PTHR39664">
    <property type="match status" value="1"/>
</dbReference>
<evidence type="ECO:0000313" key="3">
    <source>
        <dbReference type="Proteomes" id="UP001164020"/>
    </source>
</evidence>
<accession>A0ABY7C477</accession>
<reference evidence="2" key="1">
    <citation type="submission" date="2022-12" db="EMBL/GenBank/DDBJ databases">
        <title>Jiella pelagia sp. nov., isolated from phosphonate enriched culture of Northwest Pacific surface seawater.</title>
        <authorList>
            <person name="Shin D.Y."/>
            <person name="Hwang C.Y."/>
        </authorList>
    </citation>
    <scope>NUCLEOTIDE SEQUENCE</scope>
    <source>
        <strain evidence="2">HL-NP1</strain>
    </source>
</reference>
<dbReference type="PANTHER" id="PTHR39664:SF2">
    <property type="entry name" value="NUCLEIC ACID-BINDING PROTEIN, CONTAINING PIN DOMAIN-RELATED"/>
    <property type="match status" value="1"/>
</dbReference>
<evidence type="ECO:0000313" key="2">
    <source>
        <dbReference type="EMBL" id="WAP69655.1"/>
    </source>
</evidence>
<dbReference type="EMBL" id="CP114029">
    <property type="protein sequence ID" value="WAP69655.1"/>
    <property type="molecule type" value="Genomic_DNA"/>
</dbReference>
<dbReference type="Gene3D" id="3.40.50.1010">
    <property type="entry name" value="5'-nuclease"/>
    <property type="match status" value="1"/>
</dbReference>